<dbReference type="SUPFAM" id="SSF50956">
    <property type="entry name" value="Thermostable phytase (3-phytase)"/>
    <property type="match status" value="1"/>
</dbReference>
<dbReference type="Pfam" id="PF02333">
    <property type="entry name" value="Phytase"/>
    <property type="match status" value="1"/>
</dbReference>
<organism evidence="3 4">
    <name type="scientific">Archangium minus</name>
    <dbReference type="NCBI Taxonomy" id="83450"/>
    <lineage>
        <taxon>Bacteria</taxon>
        <taxon>Pseudomonadati</taxon>
        <taxon>Myxococcota</taxon>
        <taxon>Myxococcia</taxon>
        <taxon>Myxococcales</taxon>
        <taxon>Cystobacterineae</taxon>
        <taxon>Archangiaceae</taxon>
        <taxon>Archangium</taxon>
    </lineage>
</organism>
<dbReference type="PROSITE" id="PS51662">
    <property type="entry name" value="BP_PHYTASE"/>
    <property type="match status" value="1"/>
</dbReference>
<sequence>MSPWVTVSRECSRSAACSGRFSNPGREPTSNLAYGSERKPGRNALLWLAVNIREGSPLARAERRGHPVATNTAQGAVVRFRTFLVLAVLLTGVPVLAQQALQVQPTLETEQVLGTGPVVQGAALWRHPTDPLNSLLLVADNQTGILLYRLNGGLLAQLSEGVALGVDVQEGVSVAGIAQPLVLVANPTLQALVPYIIDPTTLEVRRATGLAPIVAQGFSPSTVALYVSPTTGRTYAFAGSTTGALVQFELAPQSDGSTAVSLVRNLDVGGAVVSLAVDDAQRTLYVVEQNTGIWQYGAEPGDADNRVSVDVVTGGGLVQPLGGVALYTASGVQGYLLAVSGGENAVRIYERQPNAHTFRGSFSLVQDGGIDAVERPRHVVVTNRSLGNLFPLGMVAVHDSSNGAVNENFKLVPWPAIATGFPTPLVTDTGPGTTPDAGTPDGGLDGGSSEPGSNVPPPVNGESPPGYNEDGPNCACASASVPGVVLLVLAGVLLRSRRRPGA</sequence>
<feature type="domain" description="BPP" evidence="2">
    <location>
        <begin position="93"/>
        <end position="421"/>
    </location>
</feature>
<evidence type="ECO:0000256" key="1">
    <source>
        <dbReference type="SAM" id="MobiDB-lite"/>
    </source>
</evidence>
<proteinExistence type="predicted"/>
<dbReference type="EMBL" id="CP043494">
    <property type="protein sequence ID" value="WNG49304.1"/>
    <property type="molecule type" value="Genomic_DNA"/>
</dbReference>
<accession>A0ABY9X1T6</accession>
<gene>
    <name evidence="3" type="ORF">F0U60_38175</name>
</gene>
<dbReference type="NCBIfam" id="NF045638">
    <property type="entry name" value="Mrt_dep_phytase"/>
    <property type="match status" value="1"/>
</dbReference>
<dbReference type="InterPro" id="IPR003431">
    <property type="entry name" value="B-propeller_Phytase"/>
</dbReference>
<dbReference type="Proteomes" id="UP001611383">
    <property type="component" value="Chromosome"/>
</dbReference>
<feature type="region of interest" description="Disordered" evidence="1">
    <location>
        <begin position="422"/>
        <end position="474"/>
    </location>
</feature>
<keyword evidence="4" id="KW-1185">Reference proteome</keyword>
<evidence type="ECO:0000313" key="4">
    <source>
        <dbReference type="Proteomes" id="UP001611383"/>
    </source>
</evidence>
<evidence type="ECO:0000259" key="2">
    <source>
        <dbReference type="PROSITE" id="PS51662"/>
    </source>
</evidence>
<dbReference type="Gene3D" id="2.120.10.30">
    <property type="entry name" value="TolB, C-terminal domain"/>
    <property type="match status" value="1"/>
</dbReference>
<reference evidence="3 4" key="1">
    <citation type="submission" date="2019-08" db="EMBL/GenBank/DDBJ databases">
        <title>Archangium and Cystobacter genomes.</title>
        <authorList>
            <person name="Chen I.-C.K."/>
            <person name="Wielgoss S."/>
        </authorList>
    </citation>
    <scope>NUCLEOTIDE SEQUENCE [LARGE SCALE GENOMIC DNA]</scope>
    <source>
        <strain evidence="3 4">Cbm 6</strain>
    </source>
</reference>
<dbReference type="InterPro" id="IPR011042">
    <property type="entry name" value="6-blade_b-propeller_TolB-like"/>
</dbReference>
<feature type="compositionally biased region" description="Low complexity" evidence="1">
    <location>
        <begin position="422"/>
        <end position="439"/>
    </location>
</feature>
<name>A0ABY9X1T6_9BACT</name>
<protein>
    <submittedName>
        <fullName evidence="3">Phytase</fullName>
    </submittedName>
</protein>
<evidence type="ECO:0000313" key="3">
    <source>
        <dbReference type="EMBL" id="WNG49304.1"/>
    </source>
</evidence>